<dbReference type="Proteomes" id="UP000504632">
    <property type="component" value="Chromosome 5"/>
</dbReference>
<name>A0A6J2V829_CHACN</name>
<evidence type="ECO:0000256" key="5">
    <source>
        <dbReference type="ARBA" id="ARBA00023136"/>
    </source>
</evidence>
<evidence type="ECO:0000256" key="3">
    <source>
        <dbReference type="ARBA" id="ARBA00022692"/>
    </source>
</evidence>
<dbReference type="OrthoDB" id="9925752at2759"/>
<dbReference type="Pfam" id="PF10277">
    <property type="entry name" value="Frag1"/>
    <property type="match status" value="1"/>
</dbReference>
<keyword evidence="3 6" id="KW-0812">Transmembrane</keyword>
<evidence type="ECO:0000313" key="8">
    <source>
        <dbReference type="Proteomes" id="UP000504632"/>
    </source>
</evidence>
<dbReference type="GeneID" id="115811153"/>
<dbReference type="InterPro" id="IPR019402">
    <property type="entry name" value="CWH43_N"/>
</dbReference>
<dbReference type="GO" id="GO:0012505">
    <property type="term" value="C:endomembrane system"/>
    <property type="evidence" value="ECO:0007669"/>
    <property type="project" value="UniProtKB-SubCell"/>
</dbReference>
<comment type="similarity">
    <text evidence="2">Belongs to the DRAM/TMEM150 family.</text>
</comment>
<dbReference type="InParanoid" id="A0A6J2V829"/>
<proteinExistence type="inferred from homology"/>
<feature type="transmembrane region" description="Helical" evidence="6">
    <location>
        <begin position="7"/>
        <end position="30"/>
    </location>
</feature>
<protein>
    <submittedName>
        <fullName evidence="9">Transmembrane protein 150A</fullName>
    </submittedName>
</protein>
<evidence type="ECO:0000256" key="6">
    <source>
        <dbReference type="SAM" id="Phobius"/>
    </source>
</evidence>
<dbReference type="PANTHER" id="PTHR21324:SF9">
    <property type="entry name" value="TRANSMEMBRANE PROTEIN 150A"/>
    <property type="match status" value="1"/>
</dbReference>
<feature type="transmembrane region" description="Helical" evidence="6">
    <location>
        <begin position="211"/>
        <end position="229"/>
    </location>
</feature>
<reference evidence="9" key="1">
    <citation type="submission" date="2025-08" db="UniProtKB">
        <authorList>
            <consortium name="RefSeq"/>
        </authorList>
    </citation>
    <scope>IDENTIFICATION</scope>
</reference>
<evidence type="ECO:0000256" key="2">
    <source>
        <dbReference type="ARBA" id="ARBA00006565"/>
    </source>
</evidence>
<feature type="transmembrane region" description="Helical" evidence="6">
    <location>
        <begin position="110"/>
        <end position="131"/>
    </location>
</feature>
<keyword evidence="4 6" id="KW-1133">Transmembrane helix</keyword>
<keyword evidence="5 6" id="KW-0472">Membrane</keyword>
<comment type="subcellular location">
    <subcellularLocation>
        <location evidence="1">Endomembrane system</location>
        <topology evidence="1">Multi-pass membrane protein</topology>
    </subcellularLocation>
</comment>
<dbReference type="InterPro" id="IPR050911">
    <property type="entry name" value="DRAM/TMEM150_Autophagy_Mod"/>
</dbReference>
<feature type="transmembrane region" description="Helical" evidence="6">
    <location>
        <begin position="143"/>
        <end position="165"/>
    </location>
</feature>
<organism evidence="8 9">
    <name type="scientific">Chanos chanos</name>
    <name type="common">Milkfish</name>
    <name type="synonym">Mugil chanos</name>
    <dbReference type="NCBI Taxonomy" id="29144"/>
    <lineage>
        <taxon>Eukaryota</taxon>
        <taxon>Metazoa</taxon>
        <taxon>Chordata</taxon>
        <taxon>Craniata</taxon>
        <taxon>Vertebrata</taxon>
        <taxon>Euteleostomi</taxon>
        <taxon>Actinopterygii</taxon>
        <taxon>Neopterygii</taxon>
        <taxon>Teleostei</taxon>
        <taxon>Ostariophysi</taxon>
        <taxon>Gonorynchiformes</taxon>
        <taxon>Chanidae</taxon>
        <taxon>Chanos</taxon>
    </lineage>
</organism>
<evidence type="ECO:0000313" key="9">
    <source>
        <dbReference type="RefSeq" id="XP_030629100.1"/>
    </source>
</evidence>
<feature type="transmembrane region" description="Helical" evidence="6">
    <location>
        <begin position="81"/>
        <end position="98"/>
    </location>
</feature>
<feature type="domain" description="CWH43-like N-terminal" evidence="7">
    <location>
        <begin position="6"/>
        <end position="233"/>
    </location>
</feature>
<dbReference type="AlphaFoldDB" id="A0A6J2V829"/>
<evidence type="ECO:0000256" key="4">
    <source>
        <dbReference type="ARBA" id="ARBA00022989"/>
    </source>
</evidence>
<evidence type="ECO:0000256" key="1">
    <source>
        <dbReference type="ARBA" id="ARBA00004127"/>
    </source>
</evidence>
<evidence type="ECO:0000259" key="7">
    <source>
        <dbReference type="Pfam" id="PF10277"/>
    </source>
</evidence>
<sequence length="271" mass="29940">MDMSVWMILPVSLPVIIISGIWIVYAMALYNQHVCPVGNWVYNQSCEEPLSMQRGPELCCTLDNIPLISKCGTFPPESCCFSLICSAGSFMVIVIGLLRYAQVIHKHYQSLLNTAALSAGWLCATGLLLVGNFQVDFAKVLHYVGAALAFPTSMLFVCLQTALTLRLAKTHADRSIFLLRLGMTLLAFTTLVLSGVFFMQESFVLQHTSAIFEWIFTIIILLYYGTFAYEFSDMSRTTLLVLLTGGTPLSSTTLTEYSLTLAHDAKMPSAN</sequence>
<keyword evidence="8" id="KW-1185">Reference proteome</keyword>
<accession>A0A6J2V829</accession>
<feature type="transmembrane region" description="Helical" evidence="6">
    <location>
        <begin position="177"/>
        <end position="199"/>
    </location>
</feature>
<gene>
    <name evidence="9" type="primary">LOC115811153</name>
</gene>
<dbReference type="RefSeq" id="XP_030629100.1">
    <property type="nucleotide sequence ID" value="XM_030773240.1"/>
</dbReference>
<dbReference type="PANTHER" id="PTHR21324">
    <property type="entry name" value="FASTING-INDUCIBLE INTEGRAL MEMBRANE PROTEIN TM6P1-RELATED"/>
    <property type="match status" value="1"/>
</dbReference>